<evidence type="ECO:0000313" key="2">
    <source>
        <dbReference type="Proteomes" id="UP000798662"/>
    </source>
</evidence>
<organism evidence="1 2">
    <name type="scientific">Pyropia yezoensis</name>
    <name type="common">Susabi-nori</name>
    <name type="synonym">Porphyra yezoensis</name>
    <dbReference type="NCBI Taxonomy" id="2788"/>
    <lineage>
        <taxon>Eukaryota</taxon>
        <taxon>Rhodophyta</taxon>
        <taxon>Bangiophyceae</taxon>
        <taxon>Bangiales</taxon>
        <taxon>Bangiaceae</taxon>
        <taxon>Pyropia</taxon>
    </lineage>
</organism>
<sequence>MSCSLPHGVDEEKLSRWLENGVDGEEAGEACCYIAGKRTKELSCKRHGDLLPPLQRSAGGVCPVRVELHTREPLPATGLVRVIVVLRGVHSHVFPVYKPSSRTAHKIVDDNPTLTIRALQSAIADASGGAPAGSEFVRRLRQQARFGAHPFGQDLLGVMEVRRRSGYKHPYVKAVVDRDDVAVVILQNDQQARLSEKVRYCEADSTFGVVAPRAAKDGVAADAIASAGQQAFDWNQFSIVTLHGDCYVGEP</sequence>
<accession>A0ACC3BQ16</accession>
<reference evidence="1" key="1">
    <citation type="submission" date="2019-11" db="EMBL/GenBank/DDBJ databases">
        <title>Nori genome reveals adaptations in red seaweeds to the harsh intertidal environment.</title>
        <authorList>
            <person name="Wang D."/>
            <person name="Mao Y."/>
        </authorList>
    </citation>
    <scope>NUCLEOTIDE SEQUENCE</scope>
    <source>
        <tissue evidence="1">Gametophyte</tissue>
    </source>
</reference>
<proteinExistence type="predicted"/>
<dbReference type="Proteomes" id="UP000798662">
    <property type="component" value="Chromosome 1"/>
</dbReference>
<keyword evidence="2" id="KW-1185">Reference proteome</keyword>
<comment type="caution">
    <text evidence="1">The sequence shown here is derived from an EMBL/GenBank/DDBJ whole genome shotgun (WGS) entry which is preliminary data.</text>
</comment>
<protein>
    <submittedName>
        <fullName evidence="1">Uncharacterized protein</fullName>
    </submittedName>
</protein>
<name>A0ACC3BQ16_PYRYE</name>
<evidence type="ECO:0000313" key="1">
    <source>
        <dbReference type="EMBL" id="KAK1860018.1"/>
    </source>
</evidence>
<gene>
    <name evidence="1" type="ORF">I4F81_002610</name>
</gene>
<dbReference type="EMBL" id="CM020618">
    <property type="protein sequence ID" value="KAK1860018.1"/>
    <property type="molecule type" value="Genomic_DNA"/>
</dbReference>